<dbReference type="SUPFAM" id="SSF54001">
    <property type="entry name" value="Cysteine proteinases"/>
    <property type="match status" value="1"/>
</dbReference>
<dbReference type="InterPro" id="IPR038765">
    <property type="entry name" value="Papain-like_cys_pep_sf"/>
</dbReference>
<accession>A0A420XSX9</accession>
<reference evidence="1 2" key="1">
    <citation type="submission" date="2018-10" db="EMBL/GenBank/DDBJ databases">
        <title>Genomic Encyclopedia of Archaeal and Bacterial Type Strains, Phase II (KMG-II): from individual species to whole genera.</title>
        <authorList>
            <person name="Goeker M."/>
        </authorList>
    </citation>
    <scope>NUCLEOTIDE SEQUENCE [LARGE SCALE GENOMIC DNA]</scope>
    <source>
        <strain evidence="1 2">RP-AC37</strain>
    </source>
</reference>
<dbReference type="InParanoid" id="A0A420XSX9"/>
<keyword evidence="2" id="KW-1185">Reference proteome</keyword>
<organism evidence="1 2">
    <name type="scientific">Motilibacter peucedani</name>
    <dbReference type="NCBI Taxonomy" id="598650"/>
    <lineage>
        <taxon>Bacteria</taxon>
        <taxon>Bacillati</taxon>
        <taxon>Actinomycetota</taxon>
        <taxon>Actinomycetes</taxon>
        <taxon>Motilibacterales</taxon>
        <taxon>Motilibacteraceae</taxon>
        <taxon>Motilibacter</taxon>
    </lineage>
</organism>
<evidence type="ECO:0000313" key="2">
    <source>
        <dbReference type="Proteomes" id="UP000281955"/>
    </source>
</evidence>
<evidence type="ECO:0008006" key="3">
    <source>
        <dbReference type="Google" id="ProtNLM"/>
    </source>
</evidence>
<dbReference type="RefSeq" id="WP_121191700.1">
    <property type="nucleotide sequence ID" value="NZ_RBWV01000009.1"/>
</dbReference>
<dbReference type="Gene3D" id="3.90.1720.10">
    <property type="entry name" value="endopeptidase domain like (from Nostoc punctiforme)"/>
    <property type="match status" value="1"/>
</dbReference>
<dbReference type="AlphaFoldDB" id="A0A420XSX9"/>
<protein>
    <recommendedName>
        <fullName evidence="3">NlpC/P60 family protein</fullName>
    </recommendedName>
</protein>
<sequence length="523" mass="53303">MSSRLVSAVAAALVTVLALLTVVVVTSVDAAAVACLPPGVAVIGTVPPDLQLDSAQAADATAVVRAVVSRRLPSRAAVVALAAALQESGLRNLASQAVPESLTYPHDAVAAGDADSVGLFQQRAGWGTVAQRMDVGYAAGAFLDRLARVDGWPALPVTDAAQAVQVSATPDAYARWQTEATRIVNGLLGRPDQPGDGQAGVADAPGLLAEGEGLLLQLADHLPATYLGGAVVTTAARGRTTPSGIADLQSRSVDLPGSLLVTLGGSDAPTSAAAATAEVNAVLSLAGDRRSTYWLTTPTNRELTAALRAAAAAHAQLQLVDVATAVQARPDWMAAGRYTAAGLTGISTMVLTALGADIAGDPTRTADLGGDGCSDGLGGYSTVPVADCTFTLAHPPPRSCADAIRWALAQEDGPAQWHRRCLNFVARAYGLAHSGVGAPYTARQFWLESHSQHPGDLNPPAGALVFWDGGLAGHVALSAGDRQVISTDIGGAGTVSEVPLDQITSAWHDPYLGWTDPEFAVSA</sequence>
<dbReference type="OrthoDB" id="2607492at2"/>
<evidence type="ECO:0000313" key="1">
    <source>
        <dbReference type="EMBL" id="RKS79933.1"/>
    </source>
</evidence>
<comment type="caution">
    <text evidence="1">The sequence shown here is derived from an EMBL/GenBank/DDBJ whole genome shotgun (WGS) entry which is preliminary data.</text>
</comment>
<gene>
    <name evidence="1" type="ORF">CLV35_0350</name>
</gene>
<dbReference type="EMBL" id="RBWV01000009">
    <property type="protein sequence ID" value="RKS79933.1"/>
    <property type="molecule type" value="Genomic_DNA"/>
</dbReference>
<proteinExistence type="predicted"/>
<dbReference type="Proteomes" id="UP000281955">
    <property type="component" value="Unassembled WGS sequence"/>
</dbReference>
<name>A0A420XSX9_9ACTN</name>